<evidence type="ECO:0000256" key="1">
    <source>
        <dbReference type="SAM" id="SignalP"/>
    </source>
</evidence>
<protein>
    <recommendedName>
        <fullName evidence="4">SnoaL-like domain-containing protein</fullName>
    </recommendedName>
</protein>
<comment type="caution">
    <text evidence="2">The sequence shown here is derived from an EMBL/GenBank/DDBJ whole genome shotgun (WGS) entry which is preliminary data.</text>
</comment>
<evidence type="ECO:0000313" key="3">
    <source>
        <dbReference type="Proteomes" id="UP000290288"/>
    </source>
</evidence>
<dbReference type="InterPro" id="IPR032710">
    <property type="entry name" value="NTF2-like_dom_sf"/>
</dbReference>
<keyword evidence="3" id="KW-1185">Reference proteome</keyword>
<proteinExistence type="predicted"/>
<dbReference type="OrthoDB" id="2820488at2759"/>
<evidence type="ECO:0000313" key="2">
    <source>
        <dbReference type="EMBL" id="RXW19053.1"/>
    </source>
</evidence>
<dbReference type="Proteomes" id="UP000290288">
    <property type="component" value="Unassembled WGS sequence"/>
</dbReference>
<feature type="chain" id="PRO_5020550221" description="SnoaL-like domain-containing protein" evidence="1">
    <location>
        <begin position="18"/>
        <end position="162"/>
    </location>
</feature>
<feature type="signal peptide" evidence="1">
    <location>
        <begin position="1"/>
        <end position="17"/>
    </location>
</feature>
<dbReference type="EMBL" id="SDEE01000224">
    <property type="protein sequence ID" value="RXW19053.1"/>
    <property type="molecule type" value="Genomic_DNA"/>
</dbReference>
<evidence type="ECO:0008006" key="4">
    <source>
        <dbReference type="Google" id="ProtNLM"/>
    </source>
</evidence>
<keyword evidence="1" id="KW-0732">Signal</keyword>
<dbReference type="SUPFAM" id="SSF54427">
    <property type="entry name" value="NTF2-like"/>
    <property type="match status" value="1"/>
</dbReference>
<gene>
    <name evidence="2" type="ORF">EST38_g6815</name>
</gene>
<dbReference type="Gene3D" id="3.10.450.50">
    <property type="match status" value="1"/>
</dbReference>
<sequence>MRFLCLFFLLVATTSLASVLTEPKLDRQCDLDLKIKGPLLQEQQDAAAKDFAHIFLVEKDPKKAWDKYVPGEYIEHNPFGVSGRENAIAFLTGFIQTPGLTISNLTAYGGGGFGHFHFRETLPGEFDRVVMDRLRFVGTCFVEHWDVAQDVTGEETNPLAWF</sequence>
<name>A0A4Q2DGY2_9AGAR</name>
<organism evidence="2 3">
    <name type="scientific">Candolleomyces aberdarensis</name>
    <dbReference type="NCBI Taxonomy" id="2316362"/>
    <lineage>
        <taxon>Eukaryota</taxon>
        <taxon>Fungi</taxon>
        <taxon>Dikarya</taxon>
        <taxon>Basidiomycota</taxon>
        <taxon>Agaricomycotina</taxon>
        <taxon>Agaricomycetes</taxon>
        <taxon>Agaricomycetidae</taxon>
        <taxon>Agaricales</taxon>
        <taxon>Agaricineae</taxon>
        <taxon>Psathyrellaceae</taxon>
        <taxon>Candolleomyces</taxon>
    </lineage>
</organism>
<accession>A0A4Q2DGY2</accession>
<dbReference type="AlphaFoldDB" id="A0A4Q2DGY2"/>
<reference evidence="2 3" key="1">
    <citation type="submission" date="2019-01" db="EMBL/GenBank/DDBJ databases">
        <title>Draft genome sequence of Psathyrella aberdarensis IHI B618.</title>
        <authorList>
            <person name="Buettner E."/>
            <person name="Kellner H."/>
        </authorList>
    </citation>
    <scope>NUCLEOTIDE SEQUENCE [LARGE SCALE GENOMIC DNA]</scope>
    <source>
        <strain evidence="2 3">IHI B618</strain>
    </source>
</reference>